<protein>
    <submittedName>
        <fullName evidence="1">Uncharacterized protein</fullName>
    </submittedName>
</protein>
<comment type="caution">
    <text evidence="1">The sequence shown here is derived from an EMBL/GenBank/DDBJ whole genome shotgun (WGS) entry which is preliminary data.</text>
</comment>
<gene>
    <name evidence="1" type="ORF">ACFO3A_03690</name>
</gene>
<evidence type="ECO:0000313" key="1">
    <source>
        <dbReference type="EMBL" id="MFC4621310.1"/>
    </source>
</evidence>
<evidence type="ECO:0000313" key="2">
    <source>
        <dbReference type="Proteomes" id="UP001595967"/>
    </source>
</evidence>
<dbReference type="EMBL" id="JBHSEW010000002">
    <property type="protein sequence ID" value="MFC4621310.1"/>
    <property type="molecule type" value="Genomic_DNA"/>
</dbReference>
<accession>A0ABV9GX67</accession>
<name>A0ABV9GX67_9BURK</name>
<keyword evidence="2" id="KW-1185">Reference proteome</keyword>
<dbReference type="Proteomes" id="UP001595967">
    <property type="component" value="Unassembled WGS sequence"/>
</dbReference>
<organism evidence="1 2">
    <name type="scientific">Comamonas nitrativorans</name>
    <dbReference type="NCBI Taxonomy" id="108437"/>
    <lineage>
        <taxon>Bacteria</taxon>
        <taxon>Pseudomonadati</taxon>
        <taxon>Pseudomonadota</taxon>
        <taxon>Betaproteobacteria</taxon>
        <taxon>Burkholderiales</taxon>
        <taxon>Comamonadaceae</taxon>
        <taxon>Comamonas</taxon>
    </lineage>
</organism>
<proteinExistence type="predicted"/>
<reference evidence="2" key="1">
    <citation type="journal article" date="2019" name="Int. J. Syst. Evol. Microbiol.">
        <title>The Global Catalogue of Microorganisms (GCM) 10K type strain sequencing project: providing services to taxonomists for standard genome sequencing and annotation.</title>
        <authorList>
            <consortium name="The Broad Institute Genomics Platform"/>
            <consortium name="The Broad Institute Genome Sequencing Center for Infectious Disease"/>
            <person name="Wu L."/>
            <person name="Ma J."/>
        </authorList>
    </citation>
    <scope>NUCLEOTIDE SEQUENCE [LARGE SCALE GENOMIC DNA]</scope>
    <source>
        <strain evidence="2">JCM 11650</strain>
    </source>
</reference>
<dbReference type="RefSeq" id="WP_377724075.1">
    <property type="nucleotide sequence ID" value="NZ_JBHSEW010000002.1"/>
</dbReference>
<sequence>MTDTLPARTFRIELCDTPELTDALRERAEARYARVLERQLGSAEAVCDTLQLLEQLQEAAPEDVPPDAQDVCQRWLKAARAASEAAMQGLGVAESGYFAVHVQ</sequence>